<keyword evidence="2" id="KW-0812">Transmembrane</keyword>
<reference evidence="3 4" key="1">
    <citation type="submission" date="2021-07" db="EMBL/GenBank/DDBJ databases">
        <title>Whole Genome Sequence of Nocardia Iowensis.</title>
        <authorList>
            <person name="Lamm A."/>
            <person name="Collins-Fairclough A.M."/>
            <person name="Bunk B."/>
            <person name="Sproer C."/>
        </authorList>
    </citation>
    <scope>NUCLEOTIDE SEQUENCE [LARGE SCALE GENOMIC DNA]</scope>
    <source>
        <strain evidence="3 4">NRRL 5646</strain>
    </source>
</reference>
<feature type="region of interest" description="Disordered" evidence="1">
    <location>
        <begin position="429"/>
        <end position="448"/>
    </location>
</feature>
<gene>
    <name evidence="3" type="ORF">KV110_01310</name>
</gene>
<dbReference type="EMBL" id="CP078145">
    <property type="protein sequence ID" value="QXN91861.1"/>
    <property type="molecule type" value="Genomic_DNA"/>
</dbReference>
<dbReference type="RefSeq" id="WP_218472710.1">
    <property type="nucleotide sequence ID" value="NZ_BAABJN010000009.1"/>
</dbReference>
<feature type="transmembrane region" description="Helical" evidence="2">
    <location>
        <begin position="213"/>
        <end position="233"/>
    </location>
</feature>
<evidence type="ECO:0000256" key="1">
    <source>
        <dbReference type="SAM" id="MobiDB-lite"/>
    </source>
</evidence>
<keyword evidence="4" id="KW-1185">Reference proteome</keyword>
<protein>
    <submittedName>
        <fullName evidence="3">Uncharacterized protein</fullName>
    </submittedName>
</protein>
<keyword evidence="2" id="KW-0472">Membrane</keyword>
<dbReference type="Proteomes" id="UP000694257">
    <property type="component" value="Chromosome"/>
</dbReference>
<organism evidence="3 4">
    <name type="scientific">Nocardia iowensis</name>
    <dbReference type="NCBI Taxonomy" id="204891"/>
    <lineage>
        <taxon>Bacteria</taxon>
        <taxon>Bacillati</taxon>
        <taxon>Actinomycetota</taxon>
        <taxon>Actinomycetes</taxon>
        <taxon>Mycobacteriales</taxon>
        <taxon>Nocardiaceae</taxon>
        <taxon>Nocardia</taxon>
    </lineage>
</organism>
<feature type="region of interest" description="Disordered" evidence="1">
    <location>
        <begin position="154"/>
        <end position="174"/>
    </location>
</feature>
<sequence>MSVTALGPPSFADELFATLTVYAQPQISELVRRGICRPRASDQPPQTVAGLQVPTGGAVAVLILAGERREELGTLQRLLDSDVVSKRREVLKTQVNRVVSGDARSFQTRWFDDLAYVCDLPGEVVGKLRKAQNLPDRFRPERVEQAILRMRSEAPPVRADTEPASELPVSSAASGAIVEDPPAADFHQLAGSAPELPLSSGNSATRRTPHRRLAFGGAAMVIGLIVAGVVALIDRQRSDDHGLPGCQDIGKFVEGIDDFRWNRQTWVDAYNAAGGRAVLGCPVPRREQGLVHRWDQGWSQDLADEKSRQSRLMALQPDRVIVMSGDYWYDYTYPHGIHAARLQGYPTSDPIDCDNARIVPLDRGEYTPGAMVTTPQNRFVWLPHPVWRKYQELGGLRAFGRPLNALDKSMTGTLQFEHGHILLVNGQAHPQLDDPTRQGAPATDLCPT</sequence>
<evidence type="ECO:0000256" key="2">
    <source>
        <dbReference type="SAM" id="Phobius"/>
    </source>
</evidence>
<keyword evidence="2" id="KW-1133">Transmembrane helix</keyword>
<proteinExistence type="predicted"/>
<evidence type="ECO:0000313" key="4">
    <source>
        <dbReference type="Proteomes" id="UP000694257"/>
    </source>
</evidence>
<accession>A0ABX8RWG1</accession>
<name>A0ABX8RWG1_NOCIO</name>
<evidence type="ECO:0000313" key="3">
    <source>
        <dbReference type="EMBL" id="QXN91861.1"/>
    </source>
</evidence>